<evidence type="ECO:0000313" key="1">
    <source>
        <dbReference type="EMBL" id="MFD2725471.1"/>
    </source>
</evidence>
<dbReference type="InterPro" id="IPR046525">
    <property type="entry name" value="DUF6702"/>
</dbReference>
<dbReference type="RefSeq" id="WP_380289494.1">
    <property type="nucleotide sequence ID" value="NZ_JBHULY010000006.1"/>
</dbReference>
<dbReference type="Pfam" id="PF20420">
    <property type="entry name" value="DUF6702"/>
    <property type="match status" value="1"/>
</dbReference>
<gene>
    <name evidence="1" type="ORF">ACFSR8_04540</name>
</gene>
<accession>A0ABW5T837</accession>
<protein>
    <submittedName>
        <fullName evidence="1">DUF6702 family protein</fullName>
    </submittedName>
</protein>
<organism evidence="1 2">
    <name type="scientific">Hyunsoonleella rubra</name>
    <dbReference type="NCBI Taxonomy" id="1737062"/>
    <lineage>
        <taxon>Bacteria</taxon>
        <taxon>Pseudomonadati</taxon>
        <taxon>Bacteroidota</taxon>
        <taxon>Flavobacteriia</taxon>
        <taxon>Flavobacteriales</taxon>
        <taxon>Flavobacteriaceae</taxon>
    </lineage>
</organism>
<dbReference type="Proteomes" id="UP001597476">
    <property type="component" value="Unassembled WGS sequence"/>
</dbReference>
<sequence>MNYFKILPLLILFVSASAFGVLHKYYISVTQLEYVEEKKSIQIVSRIFIDDFENVLRERYDEGITLDAKKNYRLNDMYIEKYLSDKLQIKINNEQTDLVFIGKEIDIDIIKCYLEIENVESIDSLEVSNKVLFDVFSGQQNMIKLNIYSERKSFILTSQNEKAVLNFN</sequence>
<reference evidence="2" key="1">
    <citation type="journal article" date="2019" name="Int. J. Syst. Evol. Microbiol.">
        <title>The Global Catalogue of Microorganisms (GCM) 10K type strain sequencing project: providing services to taxonomists for standard genome sequencing and annotation.</title>
        <authorList>
            <consortium name="The Broad Institute Genomics Platform"/>
            <consortium name="The Broad Institute Genome Sequencing Center for Infectious Disease"/>
            <person name="Wu L."/>
            <person name="Ma J."/>
        </authorList>
    </citation>
    <scope>NUCLEOTIDE SEQUENCE [LARGE SCALE GENOMIC DNA]</scope>
    <source>
        <strain evidence="2">KCTC 42398</strain>
    </source>
</reference>
<keyword evidence="2" id="KW-1185">Reference proteome</keyword>
<dbReference type="EMBL" id="JBHULY010000006">
    <property type="protein sequence ID" value="MFD2725471.1"/>
    <property type="molecule type" value="Genomic_DNA"/>
</dbReference>
<name>A0ABW5T837_9FLAO</name>
<evidence type="ECO:0000313" key="2">
    <source>
        <dbReference type="Proteomes" id="UP001597476"/>
    </source>
</evidence>
<comment type="caution">
    <text evidence="1">The sequence shown here is derived from an EMBL/GenBank/DDBJ whole genome shotgun (WGS) entry which is preliminary data.</text>
</comment>
<proteinExistence type="predicted"/>